<dbReference type="AlphaFoldDB" id="A0A432WB15"/>
<proteinExistence type="predicted"/>
<evidence type="ECO:0000259" key="2">
    <source>
        <dbReference type="Pfam" id="PF26079"/>
    </source>
</evidence>
<evidence type="ECO:0000259" key="1">
    <source>
        <dbReference type="Pfam" id="PF26078"/>
    </source>
</evidence>
<protein>
    <submittedName>
        <fullName evidence="3">Baseplate J protein</fullName>
    </submittedName>
</protein>
<dbReference type="InterPro" id="IPR058530">
    <property type="entry name" value="Baseplate_J-like_C"/>
</dbReference>
<accession>A0A432WB15</accession>
<dbReference type="EMBL" id="PIPM01000016">
    <property type="protein sequence ID" value="RUO28194.1"/>
    <property type="molecule type" value="Genomic_DNA"/>
</dbReference>
<feature type="domain" description="Baseplate J-like central" evidence="1">
    <location>
        <begin position="135"/>
        <end position="216"/>
    </location>
</feature>
<sequence length="310" mass="33609">MTTYRLIDLSKVPVPDIIEVPDFEEKYQALKSMLINLDPDYAQSLSLESDPAARLLQVFAYREMYLTARINDATRANILASATGRDLDALASRYNIERLTIQPANPDANPPEPAAMEDDEALRRRVQMAFDGLNTAGSIDGYIFHALGANGLVRDALAASPQPTEIELTILSNEGNGHSSAELIESVRAHFGISADGTQQLGTSKIRPQGDRVTVQSASIISYQVEATIYLQQGPDASVIRQQAIAAAQKYADEQHRLGADITRSGLHRALHQPGVDNVELHQPDGNISVSPTQAAYCTSIDVNSEVSNG</sequence>
<organism evidence="3 4">
    <name type="scientific">Aliidiomarina sanyensis</name>
    <dbReference type="NCBI Taxonomy" id="1249555"/>
    <lineage>
        <taxon>Bacteria</taxon>
        <taxon>Pseudomonadati</taxon>
        <taxon>Pseudomonadota</taxon>
        <taxon>Gammaproteobacteria</taxon>
        <taxon>Alteromonadales</taxon>
        <taxon>Idiomarinaceae</taxon>
        <taxon>Aliidiomarina</taxon>
    </lineage>
</organism>
<keyword evidence="4" id="KW-1185">Reference proteome</keyword>
<evidence type="ECO:0000313" key="4">
    <source>
        <dbReference type="Proteomes" id="UP000288405"/>
    </source>
</evidence>
<reference evidence="3 4" key="1">
    <citation type="journal article" date="2011" name="Front. Microbiol.">
        <title>Genomic signatures of strain selection and enhancement in Bacillus atrophaeus var. globigii, a historical biowarfare simulant.</title>
        <authorList>
            <person name="Gibbons H.S."/>
            <person name="Broomall S.M."/>
            <person name="McNew L.A."/>
            <person name="Daligault H."/>
            <person name="Chapman C."/>
            <person name="Bruce D."/>
            <person name="Karavis M."/>
            <person name="Krepps M."/>
            <person name="McGregor P.A."/>
            <person name="Hong C."/>
            <person name="Park K.H."/>
            <person name="Akmal A."/>
            <person name="Feldman A."/>
            <person name="Lin J.S."/>
            <person name="Chang W.E."/>
            <person name="Higgs B.W."/>
            <person name="Demirev P."/>
            <person name="Lindquist J."/>
            <person name="Liem A."/>
            <person name="Fochler E."/>
            <person name="Read T.D."/>
            <person name="Tapia R."/>
            <person name="Johnson S."/>
            <person name="Bishop-Lilly K.A."/>
            <person name="Detter C."/>
            <person name="Han C."/>
            <person name="Sozhamannan S."/>
            <person name="Rosenzweig C.N."/>
            <person name="Skowronski E.W."/>
        </authorList>
    </citation>
    <scope>NUCLEOTIDE SEQUENCE [LARGE SCALE GENOMIC DNA]</scope>
    <source>
        <strain evidence="3 4">GYP-17</strain>
    </source>
</reference>
<dbReference type="OrthoDB" id="9793802at2"/>
<dbReference type="Proteomes" id="UP000288405">
    <property type="component" value="Unassembled WGS sequence"/>
</dbReference>
<dbReference type="Pfam" id="PF26078">
    <property type="entry name" value="Baseplate_J_M"/>
    <property type="match status" value="1"/>
</dbReference>
<dbReference type="InterPro" id="IPR014507">
    <property type="entry name" value="Baseplate_assembly_J_pred"/>
</dbReference>
<dbReference type="PANTHER" id="PTHR35862:SF1">
    <property type="entry name" value="FELS-2 PROPHAGE PROTEIN"/>
    <property type="match status" value="1"/>
</dbReference>
<dbReference type="Pfam" id="PF26079">
    <property type="entry name" value="Baseplate_J_C"/>
    <property type="match status" value="1"/>
</dbReference>
<dbReference type="PIRSF" id="PIRSF020481">
    <property type="entry name" value="BAP"/>
    <property type="match status" value="1"/>
</dbReference>
<dbReference type="PANTHER" id="PTHR35862">
    <property type="entry name" value="FELS-2 PROPHAGE PROTEIN"/>
    <property type="match status" value="1"/>
</dbReference>
<gene>
    <name evidence="3" type="ORF">CWE11_10825</name>
</gene>
<evidence type="ECO:0000313" key="3">
    <source>
        <dbReference type="EMBL" id="RUO28194.1"/>
    </source>
</evidence>
<dbReference type="InterPro" id="IPR052726">
    <property type="entry name" value="Phage_Baseplate_Hub"/>
</dbReference>
<dbReference type="RefSeq" id="WP_126777644.1">
    <property type="nucleotide sequence ID" value="NZ_PIPM01000016.1"/>
</dbReference>
<comment type="caution">
    <text evidence="3">The sequence shown here is derived from an EMBL/GenBank/DDBJ whole genome shotgun (WGS) entry which is preliminary data.</text>
</comment>
<dbReference type="InterPro" id="IPR058531">
    <property type="entry name" value="Baseplate_J_M"/>
</dbReference>
<feature type="domain" description="Baseplate J-like C-terminal" evidence="2">
    <location>
        <begin position="223"/>
        <end position="304"/>
    </location>
</feature>
<name>A0A432WB15_9GAMM</name>